<dbReference type="RefSeq" id="YP_004732975.1">
    <property type="nucleotide sequence ID" value="NC_015780.1"/>
</dbReference>
<accession>G0T5L8</accession>
<proteinExistence type="predicted"/>
<evidence type="ECO:0000313" key="4">
    <source>
        <dbReference type="Proteomes" id="UP000112896"/>
    </source>
</evidence>
<dbReference type="Gene3D" id="3.30.40.10">
    <property type="entry name" value="Zinc/RING finger domain, C3HC4 (zinc finger)"/>
    <property type="match status" value="1"/>
</dbReference>
<organismHost>
    <name type="scientific">Wiseana cervinata</name>
    <dbReference type="NCBI Taxonomy" id="107013"/>
</organismHost>
<keyword evidence="1" id="KW-0862">Zinc</keyword>
<evidence type="ECO:0000259" key="2">
    <source>
        <dbReference type="PROSITE" id="PS50089"/>
    </source>
</evidence>
<evidence type="ECO:0000256" key="1">
    <source>
        <dbReference type="PROSITE-ProRule" id="PRU00175"/>
    </source>
</evidence>
<dbReference type="InterPro" id="IPR001841">
    <property type="entry name" value="Znf_RING"/>
</dbReference>
<dbReference type="Proteomes" id="UP000112896">
    <property type="component" value="Segment"/>
</dbReference>
<dbReference type="KEGG" id="vg:10963914"/>
<dbReference type="EMBL" id="GQ918152">
    <property type="protein sequence ID" value="ADO00536.1"/>
    <property type="molecule type" value="Genomic_DNA"/>
</dbReference>
<dbReference type="Pfam" id="PF13920">
    <property type="entry name" value="zf-C3HC4_3"/>
    <property type="match status" value="1"/>
</dbReference>
<sequence length="150" mass="17628">MIFIIKMETLCLFEKTQMYQLLKNLNDILGCNYNLNNFRLSSPFWMGDEHSYSCFLSVLQSEYHHVINQRLTRSKKYEIKITLDIVKDIVKMLIKYIPDDKVEASIDLRCVVCLFNKPKTQLKCGHTSVCQKCLNVLHLRGIFTCPLCRQ</sequence>
<organism evidence="3 4">
    <name type="scientific">Wiseana iridescent virus</name>
    <name type="common">WIV</name>
    <name type="synonym">Insect iridescent virus type 9</name>
    <dbReference type="NCBI Taxonomy" id="68347"/>
    <lineage>
        <taxon>Viruses</taxon>
        <taxon>Varidnaviria</taxon>
        <taxon>Bamfordvirae</taxon>
        <taxon>Nucleocytoviricota</taxon>
        <taxon>Megaviricetes</taxon>
        <taxon>Pimascovirales</taxon>
        <taxon>Pimascovirales incertae sedis</taxon>
        <taxon>Iridoviridae</taxon>
        <taxon>Betairidovirinae</taxon>
        <taxon>Chloriridovirus</taxon>
        <taxon>Chloriridovirus wiseana1</taxon>
        <taxon>Invertebrate iridescent virus 9</taxon>
    </lineage>
</organism>
<feature type="domain" description="RING-type" evidence="2">
    <location>
        <begin position="110"/>
        <end position="149"/>
    </location>
</feature>
<keyword evidence="4" id="KW-1185">Reference proteome</keyword>
<dbReference type="PROSITE" id="PS50089">
    <property type="entry name" value="ZF_RING_2"/>
    <property type="match status" value="1"/>
</dbReference>
<evidence type="ECO:0000313" key="3">
    <source>
        <dbReference type="EMBL" id="ADO00536.1"/>
    </source>
</evidence>
<protein>
    <recommendedName>
        <fullName evidence="2">RING-type domain-containing protein</fullName>
    </recommendedName>
</protein>
<keyword evidence="1" id="KW-0863">Zinc-finger</keyword>
<dbReference type="InterPro" id="IPR013083">
    <property type="entry name" value="Znf_RING/FYVE/PHD"/>
</dbReference>
<dbReference type="SMART" id="SM00184">
    <property type="entry name" value="RING"/>
    <property type="match status" value="1"/>
</dbReference>
<name>G0T5L8_IRV9</name>
<reference evidence="3 4" key="1">
    <citation type="journal article" date="2011" name="J. Virol.">
        <title>Genomic and proteomic analysis of invertebrate iridovirus type 9.</title>
        <authorList>
            <person name="Wong C.K."/>
            <person name="Young V.L."/>
            <person name="Kleffmann T."/>
            <person name="Ward V.K."/>
        </authorList>
    </citation>
    <scope>NUCLEOTIDE SEQUENCE [LARGE SCALE GENOMIC DNA]</scope>
</reference>
<dbReference type="GO" id="GO:0008270">
    <property type="term" value="F:zinc ion binding"/>
    <property type="evidence" value="ECO:0007669"/>
    <property type="project" value="UniProtKB-KW"/>
</dbReference>
<keyword evidence="1" id="KW-0479">Metal-binding</keyword>
<dbReference type="SUPFAM" id="SSF57850">
    <property type="entry name" value="RING/U-box"/>
    <property type="match status" value="1"/>
</dbReference>
<dbReference type="GeneID" id="10963914"/>